<dbReference type="InterPro" id="IPR026960">
    <property type="entry name" value="RVT-Znf"/>
</dbReference>
<name>A0A5B7BYU4_DAVIN</name>
<keyword evidence="1" id="KW-0812">Transmembrane</keyword>
<protein>
    <recommendedName>
        <fullName evidence="2">Reverse transcriptase zinc-binding domain-containing protein</fullName>
    </recommendedName>
</protein>
<evidence type="ECO:0000256" key="1">
    <source>
        <dbReference type="SAM" id="Phobius"/>
    </source>
</evidence>
<evidence type="ECO:0000313" key="3">
    <source>
        <dbReference type="EMBL" id="MPA73835.1"/>
    </source>
</evidence>
<proteinExistence type="predicted"/>
<organism evidence="3">
    <name type="scientific">Davidia involucrata</name>
    <name type="common">Dove tree</name>
    <dbReference type="NCBI Taxonomy" id="16924"/>
    <lineage>
        <taxon>Eukaryota</taxon>
        <taxon>Viridiplantae</taxon>
        <taxon>Streptophyta</taxon>
        <taxon>Embryophyta</taxon>
        <taxon>Tracheophyta</taxon>
        <taxon>Spermatophyta</taxon>
        <taxon>Magnoliopsida</taxon>
        <taxon>eudicotyledons</taxon>
        <taxon>Gunneridae</taxon>
        <taxon>Pentapetalae</taxon>
        <taxon>asterids</taxon>
        <taxon>Cornales</taxon>
        <taxon>Nyssaceae</taxon>
        <taxon>Davidia</taxon>
    </lineage>
</organism>
<sequence>MEDLASLMDTLEGMRFEPGQADSLVWPSRPSKIFSVRSYYEALVRGEGAEFPWRAVWCSGVPRKVSFFAWSAAWGAILTIDNLQKRDFLMANRCCLCKVEMETVGHILLHCGLVRDLWGMLLSLFGMNWVMPYSMESMFFLFGGGLLGLGKT</sequence>
<gene>
    <name evidence="3" type="ORF">Din_043276</name>
</gene>
<accession>A0A5B7BYU4</accession>
<keyword evidence="1" id="KW-0472">Membrane</keyword>
<evidence type="ECO:0000259" key="2">
    <source>
        <dbReference type="Pfam" id="PF13966"/>
    </source>
</evidence>
<feature type="transmembrane region" description="Helical" evidence="1">
    <location>
        <begin position="131"/>
        <end position="149"/>
    </location>
</feature>
<keyword evidence="1" id="KW-1133">Transmembrane helix</keyword>
<feature type="domain" description="Reverse transcriptase zinc-binding" evidence="2">
    <location>
        <begin position="34"/>
        <end position="118"/>
    </location>
</feature>
<dbReference type="Pfam" id="PF13966">
    <property type="entry name" value="zf-RVT"/>
    <property type="match status" value="1"/>
</dbReference>
<dbReference type="AlphaFoldDB" id="A0A5B7BYU4"/>
<reference evidence="3" key="1">
    <citation type="submission" date="2019-08" db="EMBL/GenBank/DDBJ databases">
        <title>Reference gene set and small RNA set construction with multiple tissues from Davidia involucrata Baill.</title>
        <authorList>
            <person name="Yang H."/>
            <person name="Zhou C."/>
            <person name="Li G."/>
            <person name="Wang J."/>
            <person name="Gao P."/>
            <person name="Wang M."/>
            <person name="Wang R."/>
            <person name="Zhao Y."/>
        </authorList>
    </citation>
    <scope>NUCLEOTIDE SEQUENCE</scope>
    <source>
        <tissue evidence="3">Mixed with DoveR01_LX</tissue>
    </source>
</reference>
<dbReference type="EMBL" id="GHES01043276">
    <property type="protein sequence ID" value="MPA73835.1"/>
    <property type="molecule type" value="Transcribed_RNA"/>
</dbReference>